<dbReference type="Pfam" id="PF00106">
    <property type="entry name" value="adh_short"/>
    <property type="match status" value="1"/>
</dbReference>
<dbReference type="RefSeq" id="XP_045953208.1">
    <property type="nucleotide sequence ID" value="XM_046098629.1"/>
</dbReference>
<gene>
    <name evidence="2" type="ORF">BKA67DRAFT_524951</name>
</gene>
<keyword evidence="1" id="KW-0560">Oxidoreductase</keyword>
<evidence type="ECO:0000313" key="2">
    <source>
        <dbReference type="EMBL" id="KAH6646694.1"/>
    </source>
</evidence>
<accession>A0A9P8RIX8</accession>
<dbReference type="Gene3D" id="3.40.50.720">
    <property type="entry name" value="NAD(P)-binding Rossmann-like Domain"/>
    <property type="match status" value="1"/>
</dbReference>
<keyword evidence="3" id="KW-1185">Reference proteome</keyword>
<dbReference type="GeneID" id="70127521"/>
<dbReference type="PANTHER" id="PTHR43157:SF35">
    <property type="entry name" value="DEHYDROGENASE_REDUCTASE FAMILY PROTEIN, PUTATIVE-RELATED"/>
    <property type="match status" value="1"/>
</dbReference>
<name>A0A9P8RIX8_9PEZI</name>
<protein>
    <submittedName>
        <fullName evidence="2">Short chain dehydrogenase</fullName>
    </submittedName>
</protein>
<proteinExistence type="predicted"/>
<dbReference type="InterPro" id="IPR002347">
    <property type="entry name" value="SDR_fam"/>
</dbReference>
<dbReference type="SUPFAM" id="SSF51735">
    <property type="entry name" value="NAD(P)-binding Rossmann-fold domains"/>
    <property type="match status" value="1"/>
</dbReference>
<evidence type="ECO:0000256" key="1">
    <source>
        <dbReference type="ARBA" id="ARBA00023002"/>
    </source>
</evidence>
<dbReference type="Proteomes" id="UP000758603">
    <property type="component" value="Unassembled WGS sequence"/>
</dbReference>
<dbReference type="EMBL" id="JAGPXC010000009">
    <property type="protein sequence ID" value="KAH6646694.1"/>
    <property type="molecule type" value="Genomic_DNA"/>
</dbReference>
<evidence type="ECO:0000313" key="3">
    <source>
        <dbReference type="Proteomes" id="UP000758603"/>
    </source>
</evidence>
<dbReference type="GO" id="GO:0016491">
    <property type="term" value="F:oxidoreductase activity"/>
    <property type="evidence" value="ECO:0007669"/>
    <property type="project" value="UniProtKB-KW"/>
</dbReference>
<reference evidence="2" key="1">
    <citation type="journal article" date="2021" name="Nat. Commun.">
        <title>Genetic determinants of endophytism in the Arabidopsis root mycobiome.</title>
        <authorList>
            <person name="Mesny F."/>
            <person name="Miyauchi S."/>
            <person name="Thiergart T."/>
            <person name="Pickel B."/>
            <person name="Atanasova L."/>
            <person name="Karlsson M."/>
            <person name="Huettel B."/>
            <person name="Barry K.W."/>
            <person name="Haridas S."/>
            <person name="Chen C."/>
            <person name="Bauer D."/>
            <person name="Andreopoulos W."/>
            <person name="Pangilinan J."/>
            <person name="LaButti K."/>
            <person name="Riley R."/>
            <person name="Lipzen A."/>
            <person name="Clum A."/>
            <person name="Drula E."/>
            <person name="Henrissat B."/>
            <person name="Kohler A."/>
            <person name="Grigoriev I.V."/>
            <person name="Martin F.M."/>
            <person name="Hacquard S."/>
        </authorList>
    </citation>
    <scope>NUCLEOTIDE SEQUENCE</scope>
    <source>
        <strain evidence="2">MPI-SDFR-AT-0073</strain>
    </source>
</reference>
<sequence length="344" mass="38214">MSSSIDLAPFQGSYFNQFLHSQFRTKAPSMTTDVSGQTGIIIGGNGGVAFEAARILLAHKISRLILTVRNPAKFEKDVAPLRKAHASSRIEVWPLDLLSYDSIRAFAQRCETLDSIHFVNISAGAIIGKFEINKPTGHETNFQVNYLSAVYLAMLLLPILKGRHPAGRPSHLTMVSSGLIYVGAFNEQKFERLFAAFDDPKNFAFPGSDRYTTAKMMLLMFLVRVKDCVSPDEVVVNVVDPGFMRNGGLDRNVHWALRPLGSAFRAAAGRSTREGAMTYIDASVLKGKESHGSFLYNWTVAPFCRMMYTAEGRKLTDRVWDETLQEFEFAGVRQILASMQGKSL</sequence>
<dbReference type="AlphaFoldDB" id="A0A9P8RIX8"/>
<dbReference type="PANTHER" id="PTHR43157">
    <property type="entry name" value="PHOSPHATIDYLINOSITOL-GLYCAN BIOSYNTHESIS CLASS F PROTEIN-RELATED"/>
    <property type="match status" value="1"/>
</dbReference>
<dbReference type="OrthoDB" id="542013at2759"/>
<comment type="caution">
    <text evidence="2">The sequence shown here is derived from an EMBL/GenBank/DDBJ whole genome shotgun (WGS) entry which is preliminary data.</text>
</comment>
<organism evidence="2 3">
    <name type="scientific">Truncatella angustata</name>
    <dbReference type="NCBI Taxonomy" id="152316"/>
    <lineage>
        <taxon>Eukaryota</taxon>
        <taxon>Fungi</taxon>
        <taxon>Dikarya</taxon>
        <taxon>Ascomycota</taxon>
        <taxon>Pezizomycotina</taxon>
        <taxon>Sordariomycetes</taxon>
        <taxon>Xylariomycetidae</taxon>
        <taxon>Amphisphaeriales</taxon>
        <taxon>Sporocadaceae</taxon>
        <taxon>Truncatella</taxon>
    </lineage>
</organism>
<dbReference type="InterPro" id="IPR036291">
    <property type="entry name" value="NAD(P)-bd_dom_sf"/>
</dbReference>